<keyword evidence="4" id="KW-1185">Reference proteome</keyword>
<evidence type="ECO:0000313" key="2">
    <source>
        <dbReference type="EMBL" id="GBB96332.1"/>
    </source>
</evidence>
<accession>A0A2Z6R655</accession>
<gene>
    <name evidence="3" type="ORF">RCL2_000838900</name>
    <name evidence="2" type="ORF">RclHR1_02730004</name>
</gene>
<name>A0A2Z6R655_9GLOM</name>
<feature type="chain" id="PRO_5036327566" evidence="1">
    <location>
        <begin position="23"/>
        <end position="85"/>
    </location>
</feature>
<keyword evidence="1" id="KW-0732">Signal</keyword>
<evidence type="ECO:0000256" key="1">
    <source>
        <dbReference type="SAM" id="SignalP"/>
    </source>
</evidence>
<reference evidence="2 4" key="1">
    <citation type="submission" date="2017-11" db="EMBL/GenBank/DDBJ databases">
        <title>The genome of Rhizophagus clarus HR1 reveals common genetic basis of auxotrophy among arbuscular mycorrhizal fungi.</title>
        <authorList>
            <person name="Kobayashi Y."/>
        </authorList>
    </citation>
    <scope>NUCLEOTIDE SEQUENCE [LARGE SCALE GENOMIC DNA]</scope>
    <source>
        <strain evidence="2 4">HR1</strain>
    </source>
</reference>
<dbReference type="EMBL" id="BEXD01001924">
    <property type="protein sequence ID" value="GBB96332.1"/>
    <property type="molecule type" value="Genomic_DNA"/>
</dbReference>
<dbReference type="Proteomes" id="UP000247702">
    <property type="component" value="Unassembled WGS sequence"/>
</dbReference>
<proteinExistence type="predicted"/>
<reference evidence="3" key="2">
    <citation type="submission" date="2019-10" db="EMBL/GenBank/DDBJ databases">
        <title>Conservation and host-specific expression of non-tandemly repeated heterogenous ribosome RNA gene in arbuscular mycorrhizal fungi.</title>
        <authorList>
            <person name="Maeda T."/>
            <person name="Kobayashi Y."/>
            <person name="Nakagawa T."/>
            <person name="Ezawa T."/>
            <person name="Yamaguchi K."/>
            <person name="Bino T."/>
            <person name="Nishimoto Y."/>
            <person name="Shigenobu S."/>
            <person name="Kawaguchi M."/>
        </authorList>
    </citation>
    <scope>NUCLEOTIDE SEQUENCE</scope>
    <source>
        <strain evidence="3">HR1</strain>
    </source>
</reference>
<organism evidence="2 4">
    <name type="scientific">Rhizophagus clarus</name>
    <dbReference type="NCBI Taxonomy" id="94130"/>
    <lineage>
        <taxon>Eukaryota</taxon>
        <taxon>Fungi</taxon>
        <taxon>Fungi incertae sedis</taxon>
        <taxon>Mucoromycota</taxon>
        <taxon>Glomeromycotina</taxon>
        <taxon>Glomeromycetes</taxon>
        <taxon>Glomerales</taxon>
        <taxon>Glomeraceae</taxon>
        <taxon>Rhizophagus</taxon>
    </lineage>
</organism>
<dbReference type="OrthoDB" id="2400578at2759"/>
<evidence type="ECO:0000313" key="4">
    <source>
        <dbReference type="Proteomes" id="UP000247702"/>
    </source>
</evidence>
<sequence>MARISWVVLLVLIVLLVNYISNSPVESATKRRTLNSRSDVLRMVARNTPTSFRGINQSQLLRKRTKVKGKRYHNPFPNYHRRSVK</sequence>
<feature type="signal peptide" evidence="1">
    <location>
        <begin position="1"/>
        <end position="22"/>
    </location>
</feature>
<comment type="caution">
    <text evidence="2">The sequence shown here is derived from an EMBL/GenBank/DDBJ whole genome shotgun (WGS) entry which is preliminary data.</text>
</comment>
<dbReference type="EMBL" id="BLAL01000053">
    <property type="protein sequence ID" value="GES81129.1"/>
    <property type="molecule type" value="Genomic_DNA"/>
</dbReference>
<dbReference type="AlphaFoldDB" id="A0A2Z6R655"/>
<protein>
    <submittedName>
        <fullName evidence="2">Uncharacterized protein</fullName>
    </submittedName>
</protein>
<evidence type="ECO:0000313" key="3">
    <source>
        <dbReference type="EMBL" id="GES81129.1"/>
    </source>
</evidence>
<dbReference type="Proteomes" id="UP000615446">
    <property type="component" value="Unassembled WGS sequence"/>
</dbReference>